<sequence>MPVLSFYEGYSELTFVYSESDKSKVGNELLELDAKPEIFKLPFVYSANLYSCSFSKEQFYKEVFSLVYSQLGITKDQLPGLEFYASGYIKVPDSLPLKPKKSFCVSDFIHEPYLFVGSDFLIQQGCFTSLLPVSYLTQYANFYSNYSIYPGMKLTEPRDIVLTDQLVRDSMYFSSLSSSLNLKPKKPVTKKAVFTGERLSNYEENKALSLLLMLDLLIYPGMYQLQLDKSNLLPALFALDITNFGLLSIGSAIVSPGYNEVLFKSEAASQQFFEISEDSIFILPLDAEEQGVVAVKSELGTMEYEVKGGEVGLVFDARRRDMGPVYKDVYINMIEQNLLRI</sequence>
<proteinExistence type="predicted"/>
<dbReference type="Proteomes" id="UP000714817">
    <property type="component" value="Unassembled WGS sequence"/>
</dbReference>
<gene>
    <name evidence="1" type="ORF">KDA10_01130</name>
</gene>
<comment type="caution">
    <text evidence="1">The sequence shown here is derived from an EMBL/GenBank/DDBJ whole genome shotgun (WGS) entry which is preliminary data.</text>
</comment>
<dbReference type="AlphaFoldDB" id="A0A955DZC5"/>
<reference evidence="1" key="2">
    <citation type="journal article" date="2021" name="Microbiome">
        <title>Successional dynamics and alternative stable states in a saline activated sludge microbial community over 9 years.</title>
        <authorList>
            <person name="Wang Y."/>
            <person name="Ye J."/>
            <person name="Ju F."/>
            <person name="Liu L."/>
            <person name="Boyd J.A."/>
            <person name="Deng Y."/>
            <person name="Parks D.H."/>
            <person name="Jiang X."/>
            <person name="Yin X."/>
            <person name="Woodcroft B.J."/>
            <person name="Tyson G.W."/>
            <person name="Hugenholtz P."/>
            <person name="Polz M.F."/>
            <person name="Zhang T."/>
        </authorList>
    </citation>
    <scope>NUCLEOTIDE SEQUENCE</scope>
    <source>
        <strain evidence="1">HKST-UBA80</strain>
    </source>
</reference>
<accession>A0A955DZC5</accession>
<protein>
    <submittedName>
        <fullName evidence="1">Uncharacterized protein</fullName>
    </submittedName>
</protein>
<dbReference type="EMBL" id="JAGQNY010000004">
    <property type="protein sequence ID" value="MCA9301956.1"/>
    <property type="molecule type" value="Genomic_DNA"/>
</dbReference>
<organism evidence="1 2">
    <name type="scientific">candidate division WWE3 bacterium</name>
    <dbReference type="NCBI Taxonomy" id="2053526"/>
    <lineage>
        <taxon>Bacteria</taxon>
        <taxon>Katanobacteria</taxon>
    </lineage>
</organism>
<evidence type="ECO:0000313" key="1">
    <source>
        <dbReference type="EMBL" id="MCA9301956.1"/>
    </source>
</evidence>
<evidence type="ECO:0000313" key="2">
    <source>
        <dbReference type="Proteomes" id="UP000714817"/>
    </source>
</evidence>
<name>A0A955DZC5_UNCKA</name>
<reference evidence="1" key="1">
    <citation type="submission" date="2020-04" db="EMBL/GenBank/DDBJ databases">
        <authorList>
            <person name="Zhang T."/>
        </authorList>
    </citation>
    <scope>NUCLEOTIDE SEQUENCE</scope>
    <source>
        <strain evidence="1">HKST-UBA80</strain>
    </source>
</reference>